<keyword evidence="4" id="KW-0378">Hydrolase</keyword>
<reference evidence="8 9" key="1">
    <citation type="submission" date="2015-07" db="EMBL/GenBank/DDBJ databases">
        <title>Emmonsia species relationships and genome sequence.</title>
        <authorList>
            <consortium name="The Broad Institute Genomics Platform"/>
            <person name="Cuomo C.A."/>
            <person name="Munoz J.F."/>
            <person name="Imamovic A."/>
            <person name="Priest M.E."/>
            <person name="Young S."/>
            <person name="Clay O.K."/>
            <person name="McEwen J.G."/>
        </authorList>
    </citation>
    <scope>NUCLEOTIDE SEQUENCE [LARGE SCALE GENOMIC DNA]</scope>
    <source>
        <strain evidence="8 9">UAMH 9510</strain>
    </source>
</reference>
<dbReference type="FunFam" id="2.60.120.200:FF:000114">
    <property type="entry name" value="Probable endo-1,3(4)-beta-glucanase NFIA_089530"/>
    <property type="match status" value="1"/>
</dbReference>
<name>A0A1J9PN84_9EURO</name>
<comment type="catalytic activity">
    <reaction evidence="1">
        <text>Endohydrolysis of (1-&gt;3)- or (1-&gt;4)-linkages in beta-D-glucans when the glucose residue whose reducing group is involved in the linkage to be hydrolyzed is itself substituted at C-3.</text>
        <dbReference type="EC" id="3.2.1.6"/>
    </reaction>
</comment>
<sequence length="320" mass="35122">MHLHIPSILICVNSFIAFSQARYVLKDEYNQGNFLEQFDFFSGDDPTHGYVNYVDRGTAESQGLVSTRGRTIYMGVDSVNVASGRGRSSVRVTSKKAYDRGLIIIDLEHMPGGICGTWPAFWTFGPNWPNSGEIDIIEGVHDQATNLMAMHTNGGCSILNTGAFTGTILTPNCDVYAPGQPANAGCAIISRDRGSYGPEFNAKRGGVYATEINQDAVTIWFFPRDAIPQDIQAGAPNPASWWKPTAQFYGGCNIAAHIRQQNIVFDTTFCGDWAGNVWGNSACAARAPTCQEFVQNNPAEFREAFWSVNYVRVFEEVRSG</sequence>
<organism evidence="8 9">
    <name type="scientific">Emergomyces pasteurianus Ep9510</name>
    <dbReference type="NCBI Taxonomy" id="1447872"/>
    <lineage>
        <taxon>Eukaryota</taxon>
        <taxon>Fungi</taxon>
        <taxon>Dikarya</taxon>
        <taxon>Ascomycota</taxon>
        <taxon>Pezizomycotina</taxon>
        <taxon>Eurotiomycetes</taxon>
        <taxon>Eurotiomycetidae</taxon>
        <taxon>Onygenales</taxon>
        <taxon>Ajellomycetaceae</taxon>
        <taxon>Emergomyces</taxon>
    </lineage>
</organism>
<dbReference type="Pfam" id="PF26113">
    <property type="entry name" value="GH16_XgeA"/>
    <property type="match status" value="1"/>
</dbReference>
<dbReference type="InterPro" id="IPR000757">
    <property type="entry name" value="Beta-glucanase-like"/>
</dbReference>
<proteinExistence type="inferred from homology"/>
<evidence type="ECO:0000256" key="6">
    <source>
        <dbReference type="SAM" id="SignalP"/>
    </source>
</evidence>
<keyword evidence="5" id="KW-0326">Glycosidase</keyword>
<gene>
    <name evidence="8" type="ORF">AJ78_02069</name>
</gene>
<dbReference type="Proteomes" id="UP000182235">
    <property type="component" value="Unassembled WGS sequence"/>
</dbReference>
<evidence type="ECO:0000256" key="5">
    <source>
        <dbReference type="ARBA" id="ARBA00023295"/>
    </source>
</evidence>
<comment type="caution">
    <text evidence="8">The sequence shown here is derived from an EMBL/GenBank/DDBJ whole genome shotgun (WGS) entry which is preliminary data.</text>
</comment>
<keyword evidence="6" id="KW-0732">Signal</keyword>
<dbReference type="EC" id="3.2.1.6" evidence="3"/>
<evidence type="ECO:0000313" key="8">
    <source>
        <dbReference type="EMBL" id="OJD17897.1"/>
    </source>
</evidence>
<evidence type="ECO:0000256" key="4">
    <source>
        <dbReference type="ARBA" id="ARBA00022801"/>
    </source>
</evidence>
<evidence type="ECO:0000313" key="9">
    <source>
        <dbReference type="Proteomes" id="UP000182235"/>
    </source>
</evidence>
<dbReference type="PANTHER" id="PTHR10963">
    <property type="entry name" value="GLYCOSYL HYDROLASE-RELATED"/>
    <property type="match status" value="1"/>
</dbReference>
<dbReference type="SUPFAM" id="SSF49899">
    <property type="entry name" value="Concanavalin A-like lectins/glucanases"/>
    <property type="match status" value="1"/>
</dbReference>
<accession>A0A1J9PN84</accession>
<dbReference type="InterPro" id="IPR050546">
    <property type="entry name" value="Glycosyl_Hydrlase_16"/>
</dbReference>
<keyword evidence="9" id="KW-1185">Reference proteome</keyword>
<evidence type="ECO:0000256" key="2">
    <source>
        <dbReference type="ARBA" id="ARBA00006865"/>
    </source>
</evidence>
<evidence type="ECO:0000256" key="3">
    <source>
        <dbReference type="ARBA" id="ARBA00012599"/>
    </source>
</evidence>
<dbReference type="PROSITE" id="PS51762">
    <property type="entry name" value="GH16_2"/>
    <property type="match status" value="1"/>
</dbReference>
<dbReference type="STRING" id="1447872.A0A1J9PN84"/>
<evidence type="ECO:0000256" key="1">
    <source>
        <dbReference type="ARBA" id="ARBA00000124"/>
    </source>
</evidence>
<protein>
    <recommendedName>
        <fullName evidence="3">endo-1,3(4)-beta-glucanase</fullName>
        <ecNumber evidence="3">3.2.1.6</ecNumber>
    </recommendedName>
</protein>
<dbReference type="EMBL" id="LGRN01000052">
    <property type="protein sequence ID" value="OJD17897.1"/>
    <property type="molecule type" value="Genomic_DNA"/>
</dbReference>
<dbReference type="AlphaFoldDB" id="A0A1J9PN84"/>
<dbReference type="GO" id="GO:0009251">
    <property type="term" value="P:glucan catabolic process"/>
    <property type="evidence" value="ECO:0007669"/>
    <property type="project" value="TreeGrafter"/>
</dbReference>
<dbReference type="CDD" id="cd02181">
    <property type="entry name" value="GH16_fungal_Lam16A_glucanase"/>
    <property type="match status" value="1"/>
</dbReference>
<feature type="signal peptide" evidence="6">
    <location>
        <begin position="1"/>
        <end position="21"/>
    </location>
</feature>
<feature type="chain" id="PRO_5009656457" description="endo-1,3(4)-beta-glucanase" evidence="6">
    <location>
        <begin position="22"/>
        <end position="320"/>
    </location>
</feature>
<dbReference type="GO" id="GO:0052861">
    <property type="term" value="F:endo-1,3(4)-beta-glucanase activity"/>
    <property type="evidence" value="ECO:0007669"/>
    <property type="project" value="UniProtKB-EC"/>
</dbReference>
<feature type="domain" description="GH16" evidence="7">
    <location>
        <begin position="28"/>
        <end position="282"/>
    </location>
</feature>
<evidence type="ECO:0000259" key="7">
    <source>
        <dbReference type="PROSITE" id="PS51762"/>
    </source>
</evidence>
<dbReference type="InterPro" id="IPR013320">
    <property type="entry name" value="ConA-like_dom_sf"/>
</dbReference>
<dbReference type="PANTHER" id="PTHR10963:SF24">
    <property type="entry name" value="GLYCOSIDASE C21B10.07-RELATED"/>
    <property type="match status" value="1"/>
</dbReference>
<dbReference type="OrthoDB" id="192832at2759"/>
<comment type="similarity">
    <text evidence="2">Belongs to the glycosyl hydrolase 16 family.</text>
</comment>
<dbReference type="Gene3D" id="2.60.120.200">
    <property type="match status" value="1"/>
</dbReference>